<name>A0A7X0VTM4_9BACL</name>
<accession>A0A7X0VTM4</accession>
<evidence type="ECO:0000313" key="3">
    <source>
        <dbReference type="Proteomes" id="UP000564644"/>
    </source>
</evidence>
<gene>
    <name evidence="2" type="ORF">H7C18_04250</name>
</gene>
<protein>
    <submittedName>
        <fullName evidence="2">Uncharacterized protein</fullName>
    </submittedName>
</protein>
<organism evidence="2 3">
    <name type="scientific">Cohnella zeiphila</name>
    <dbReference type="NCBI Taxonomy" id="2761120"/>
    <lineage>
        <taxon>Bacteria</taxon>
        <taxon>Bacillati</taxon>
        <taxon>Bacillota</taxon>
        <taxon>Bacilli</taxon>
        <taxon>Bacillales</taxon>
        <taxon>Paenibacillaceae</taxon>
        <taxon>Cohnella</taxon>
    </lineage>
</organism>
<sequence length="47" mass="4907">MSGERPSGKQEAASRAQSKADRGGSGKERASRLQSEADRAAVPKHGL</sequence>
<dbReference type="EMBL" id="JACJVO010000005">
    <property type="protein sequence ID" value="MBB6730101.1"/>
    <property type="molecule type" value="Genomic_DNA"/>
</dbReference>
<feature type="compositionally biased region" description="Basic and acidic residues" evidence="1">
    <location>
        <begin position="18"/>
        <end position="41"/>
    </location>
</feature>
<feature type="region of interest" description="Disordered" evidence="1">
    <location>
        <begin position="1"/>
        <end position="47"/>
    </location>
</feature>
<dbReference type="RefSeq" id="WP_185127771.1">
    <property type="nucleotide sequence ID" value="NZ_JACJVO010000005.1"/>
</dbReference>
<reference evidence="2 3" key="1">
    <citation type="submission" date="2020-08" db="EMBL/GenBank/DDBJ databases">
        <title>Cohnella phylogeny.</title>
        <authorList>
            <person name="Dunlap C."/>
        </authorList>
    </citation>
    <scope>NUCLEOTIDE SEQUENCE [LARGE SCALE GENOMIC DNA]</scope>
    <source>
        <strain evidence="2 3">CBP 2801</strain>
    </source>
</reference>
<proteinExistence type="predicted"/>
<keyword evidence="3" id="KW-1185">Reference proteome</keyword>
<dbReference type="Proteomes" id="UP000564644">
    <property type="component" value="Unassembled WGS sequence"/>
</dbReference>
<comment type="caution">
    <text evidence="2">The sequence shown here is derived from an EMBL/GenBank/DDBJ whole genome shotgun (WGS) entry which is preliminary data.</text>
</comment>
<evidence type="ECO:0000256" key="1">
    <source>
        <dbReference type="SAM" id="MobiDB-lite"/>
    </source>
</evidence>
<evidence type="ECO:0000313" key="2">
    <source>
        <dbReference type="EMBL" id="MBB6730101.1"/>
    </source>
</evidence>
<dbReference type="AlphaFoldDB" id="A0A7X0VTM4"/>